<evidence type="ECO:0000256" key="1">
    <source>
        <dbReference type="ARBA" id="ARBA00010797"/>
    </source>
</evidence>
<dbReference type="GO" id="GO:0006412">
    <property type="term" value="P:translation"/>
    <property type="evidence" value="ECO:0007669"/>
    <property type="project" value="UniProtKB-UniRule"/>
</dbReference>
<dbReference type="GO" id="GO:0003735">
    <property type="term" value="F:structural constituent of ribosome"/>
    <property type="evidence" value="ECO:0007669"/>
    <property type="project" value="InterPro"/>
</dbReference>
<dbReference type="AlphaFoldDB" id="A0A520MY60"/>
<dbReference type="PRINTS" id="PR00063">
    <property type="entry name" value="RIBOSOMALL27"/>
</dbReference>
<evidence type="ECO:0000256" key="2">
    <source>
        <dbReference type="ARBA" id="ARBA00022980"/>
    </source>
</evidence>
<dbReference type="Proteomes" id="UP000315825">
    <property type="component" value="Unassembled WGS sequence"/>
</dbReference>
<comment type="caution">
    <text evidence="7">The sequence shown here is derived from an EMBL/GenBank/DDBJ whole genome shotgun (WGS) entry which is preliminary data.</text>
</comment>
<dbReference type="PANTHER" id="PTHR15893">
    <property type="entry name" value="RIBOSOMAL PROTEIN L27"/>
    <property type="match status" value="1"/>
</dbReference>
<accession>A0A520MY60</accession>
<evidence type="ECO:0000256" key="5">
    <source>
        <dbReference type="HAMAP-Rule" id="MF_00539"/>
    </source>
</evidence>
<evidence type="ECO:0000256" key="3">
    <source>
        <dbReference type="ARBA" id="ARBA00023274"/>
    </source>
</evidence>
<keyword evidence="3 5" id="KW-0687">Ribonucleoprotein</keyword>
<feature type="compositionally biased region" description="Polar residues" evidence="6">
    <location>
        <begin position="9"/>
        <end position="19"/>
    </location>
</feature>
<evidence type="ECO:0000256" key="4">
    <source>
        <dbReference type="ARBA" id="ARBA00035175"/>
    </source>
</evidence>
<evidence type="ECO:0000256" key="6">
    <source>
        <dbReference type="SAM" id="MobiDB-lite"/>
    </source>
</evidence>
<comment type="similarity">
    <text evidence="1 5">Belongs to the bacterial ribosomal protein bL27 family.</text>
</comment>
<dbReference type="PANTHER" id="PTHR15893:SF0">
    <property type="entry name" value="LARGE RIBOSOMAL SUBUNIT PROTEIN BL27M"/>
    <property type="match status" value="1"/>
</dbReference>
<dbReference type="InterPro" id="IPR018261">
    <property type="entry name" value="Ribosomal_bL27_CS"/>
</dbReference>
<dbReference type="EMBL" id="SHBE01000006">
    <property type="protein sequence ID" value="RZO26144.1"/>
    <property type="molecule type" value="Genomic_DNA"/>
</dbReference>
<reference evidence="7 8" key="1">
    <citation type="submission" date="2019-02" db="EMBL/GenBank/DDBJ databases">
        <title>Prokaryotic population dynamics and viral predation in marine succession experiment using metagenomics: the confinement effect.</title>
        <authorList>
            <person name="Haro-Moreno J.M."/>
            <person name="Rodriguez-Valera F."/>
            <person name="Lopez-Perez M."/>
        </authorList>
    </citation>
    <scope>NUCLEOTIDE SEQUENCE [LARGE SCALE GENOMIC DNA]</scope>
    <source>
        <strain evidence="7">MED-G159</strain>
    </source>
</reference>
<dbReference type="PROSITE" id="PS00831">
    <property type="entry name" value="RIBOSOMAL_L27"/>
    <property type="match status" value="1"/>
</dbReference>
<keyword evidence="2 5" id="KW-0689">Ribosomal protein</keyword>
<evidence type="ECO:0000313" key="7">
    <source>
        <dbReference type="EMBL" id="RZO26144.1"/>
    </source>
</evidence>
<evidence type="ECO:0000313" key="8">
    <source>
        <dbReference type="Proteomes" id="UP000315825"/>
    </source>
</evidence>
<organism evidence="7 8">
    <name type="scientific">SAR86 cluster bacterium</name>
    <dbReference type="NCBI Taxonomy" id="2030880"/>
    <lineage>
        <taxon>Bacteria</taxon>
        <taxon>Pseudomonadati</taxon>
        <taxon>Pseudomonadota</taxon>
        <taxon>Gammaproteobacteria</taxon>
        <taxon>SAR86 cluster</taxon>
    </lineage>
</organism>
<dbReference type="NCBIfam" id="TIGR00062">
    <property type="entry name" value="L27"/>
    <property type="match status" value="1"/>
</dbReference>
<proteinExistence type="inferred from homology"/>
<sequence>MAHKKAGGSSKNGRDSNPNFLGVKRFGGQAVNAGEIIVRQRGTKYHAGLNIGKGRDDTLFALTSGEVQFQRKGARKRNFVNIVPAKK</sequence>
<dbReference type="GO" id="GO:0022625">
    <property type="term" value="C:cytosolic large ribosomal subunit"/>
    <property type="evidence" value="ECO:0007669"/>
    <property type="project" value="TreeGrafter"/>
</dbReference>
<dbReference type="HAMAP" id="MF_00539">
    <property type="entry name" value="Ribosomal_bL27"/>
    <property type="match status" value="1"/>
</dbReference>
<dbReference type="SUPFAM" id="SSF110324">
    <property type="entry name" value="Ribosomal L27 protein-like"/>
    <property type="match status" value="1"/>
</dbReference>
<dbReference type="InterPro" id="IPR001684">
    <property type="entry name" value="Ribosomal_bL27"/>
</dbReference>
<dbReference type="Pfam" id="PF01016">
    <property type="entry name" value="Ribosomal_L27"/>
    <property type="match status" value="1"/>
</dbReference>
<dbReference type="FunFam" id="2.40.50.100:FF:000020">
    <property type="entry name" value="50S ribosomal protein L27"/>
    <property type="match status" value="1"/>
</dbReference>
<protein>
    <recommendedName>
        <fullName evidence="4 5">Large ribosomal subunit protein bL27</fullName>
    </recommendedName>
</protein>
<dbReference type="Gene3D" id="2.40.50.100">
    <property type="match status" value="1"/>
</dbReference>
<name>A0A520MY60_9GAMM</name>
<feature type="region of interest" description="Disordered" evidence="6">
    <location>
        <begin position="1"/>
        <end position="21"/>
    </location>
</feature>
<gene>
    <name evidence="5" type="primary">rpmA</name>
    <name evidence="7" type="ORF">EVA92_03585</name>
</gene>